<proteinExistence type="predicted"/>
<accession>A0A0K1Y4S2</accession>
<dbReference type="KEGG" id="vg:26518531"/>
<name>A0A0K1Y4S2_9CAUD</name>
<reference evidence="1 2" key="1">
    <citation type="submission" date="2015-07" db="EMBL/GenBank/DDBJ databases">
        <title>Isolation and characterization of JD18-a novel lytic bacteriophage for Klebsiella pneumoniae.</title>
        <authorList>
            <person name="Fan J."/>
            <person name="Zhang X."/>
            <person name="Guo X."/>
            <person name="He P."/>
            <person name="Zhang Y."/>
        </authorList>
    </citation>
    <scope>NUCLEOTIDE SEQUENCE [LARGE SCALE GENOMIC DNA]</scope>
</reference>
<dbReference type="RefSeq" id="YP_009190697.1">
    <property type="nucleotide sequence ID" value="NC_028686.1"/>
</dbReference>
<organism evidence="1 2">
    <name type="scientific">Klebsiella phage JD18</name>
    <dbReference type="NCBI Taxonomy" id="1698360"/>
    <lineage>
        <taxon>Viruses</taxon>
        <taxon>Duplodnaviria</taxon>
        <taxon>Heunggongvirae</taxon>
        <taxon>Uroviricota</taxon>
        <taxon>Caudoviricetes</taxon>
        <taxon>Pantevenvirales</taxon>
        <taxon>Straboviridae</taxon>
        <taxon>Tevenvirinae</taxon>
        <taxon>Jiaodavirus</taxon>
        <taxon>Jiaodavirus jd18</taxon>
    </lineage>
</organism>
<sequence length="78" mass="8656">MAVAVHVKFENGDTRLLCYSDNESLSGIEISLKEELLGINGPICDFSVEGSYNCDGVLESMVYTAMEDILEESWNECQ</sequence>
<protein>
    <submittedName>
        <fullName evidence="1">Uncharacterized protein</fullName>
    </submittedName>
</protein>
<evidence type="ECO:0000313" key="1">
    <source>
        <dbReference type="EMBL" id="AKY01987.1"/>
    </source>
</evidence>
<dbReference type="EMBL" id="KT239446">
    <property type="protein sequence ID" value="AKY01987.1"/>
    <property type="molecule type" value="Genomic_DNA"/>
</dbReference>
<keyword evidence="2" id="KW-1185">Reference proteome</keyword>
<evidence type="ECO:0000313" key="2">
    <source>
        <dbReference type="Proteomes" id="UP000204179"/>
    </source>
</evidence>
<dbReference type="Proteomes" id="UP000204179">
    <property type="component" value="Segment"/>
</dbReference>
<dbReference type="GeneID" id="26518531"/>
<gene>
    <name evidence="1" type="ORF">JD18_116</name>
</gene>